<reference evidence="1" key="1">
    <citation type="submission" date="2021-02" db="EMBL/GenBank/DDBJ databases">
        <authorList>
            <consortium name="DOE Joint Genome Institute"/>
            <person name="Ahrendt S."/>
            <person name="Looney B.P."/>
            <person name="Miyauchi S."/>
            <person name="Morin E."/>
            <person name="Drula E."/>
            <person name="Courty P.E."/>
            <person name="Chicoki N."/>
            <person name="Fauchery L."/>
            <person name="Kohler A."/>
            <person name="Kuo A."/>
            <person name="Labutti K."/>
            <person name="Pangilinan J."/>
            <person name="Lipzen A."/>
            <person name="Riley R."/>
            <person name="Andreopoulos W."/>
            <person name="He G."/>
            <person name="Johnson J."/>
            <person name="Barry K.W."/>
            <person name="Grigoriev I.V."/>
            <person name="Nagy L."/>
            <person name="Hibbett D."/>
            <person name="Henrissat B."/>
            <person name="Matheny P.B."/>
            <person name="Labbe J."/>
            <person name="Martin F."/>
        </authorList>
    </citation>
    <scope>NUCLEOTIDE SEQUENCE</scope>
    <source>
        <strain evidence="1">FP105234-sp</strain>
    </source>
</reference>
<proteinExistence type="predicted"/>
<dbReference type="EMBL" id="MU275959">
    <property type="protein sequence ID" value="KAI0045177.1"/>
    <property type="molecule type" value="Genomic_DNA"/>
</dbReference>
<evidence type="ECO:0000313" key="1">
    <source>
        <dbReference type="EMBL" id="KAI0045177.1"/>
    </source>
</evidence>
<reference evidence="1" key="2">
    <citation type="journal article" date="2022" name="New Phytol.">
        <title>Evolutionary transition to the ectomycorrhizal habit in the genomes of a hyperdiverse lineage of mushroom-forming fungi.</title>
        <authorList>
            <person name="Looney B."/>
            <person name="Miyauchi S."/>
            <person name="Morin E."/>
            <person name="Drula E."/>
            <person name="Courty P.E."/>
            <person name="Kohler A."/>
            <person name="Kuo A."/>
            <person name="LaButti K."/>
            <person name="Pangilinan J."/>
            <person name="Lipzen A."/>
            <person name="Riley R."/>
            <person name="Andreopoulos W."/>
            <person name="He G."/>
            <person name="Johnson J."/>
            <person name="Nolan M."/>
            <person name="Tritt A."/>
            <person name="Barry K.W."/>
            <person name="Grigoriev I.V."/>
            <person name="Nagy L.G."/>
            <person name="Hibbett D."/>
            <person name="Henrissat B."/>
            <person name="Matheny P.B."/>
            <person name="Labbe J."/>
            <person name="Martin F.M."/>
        </authorList>
    </citation>
    <scope>NUCLEOTIDE SEQUENCE</scope>
    <source>
        <strain evidence="1">FP105234-sp</strain>
    </source>
</reference>
<keyword evidence="2" id="KW-1185">Reference proteome</keyword>
<accession>A0ACB8RMQ2</accession>
<sequence length="102" mass="11142">MSASESKSPLTDNDHLLPAPSSEHDVPKLDTENGSASLKYDALGPIVINSDGTLSRITNWPSMTSAERTRTFRVLLARNQIRLTTMEEIEKQGAASEQTDAK</sequence>
<comment type="caution">
    <text evidence="1">The sequence shown here is derived from an EMBL/GenBank/DDBJ whole genome shotgun (WGS) entry which is preliminary data.</text>
</comment>
<organism evidence="1 2">
    <name type="scientific">Auriscalpium vulgare</name>
    <dbReference type="NCBI Taxonomy" id="40419"/>
    <lineage>
        <taxon>Eukaryota</taxon>
        <taxon>Fungi</taxon>
        <taxon>Dikarya</taxon>
        <taxon>Basidiomycota</taxon>
        <taxon>Agaricomycotina</taxon>
        <taxon>Agaricomycetes</taxon>
        <taxon>Russulales</taxon>
        <taxon>Auriscalpiaceae</taxon>
        <taxon>Auriscalpium</taxon>
    </lineage>
</organism>
<protein>
    <submittedName>
        <fullName evidence="1">Uncharacterized protein</fullName>
    </submittedName>
</protein>
<evidence type="ECO:0000313" key="2">
    <source>
        <dbReference type="Proteomes" id="UP000814033"/>
    </source>
</evidence>
<dbReference type="Proteomes" id="UP000814033">
    <property type="component" value="Unassembled WGS sequence"/>
</dbReference>
<gene>
    <name evidence="1" type="ORF">FA95DRAFT_1607921</name>
</gene>
<name>A0ACB8RMQ2_9AGAM</name>